<name>A0A9P5YM00_9AGAR</name>
<dbReference type="Proteomes" id="UP000807469">
    <property type="component" value="Unassembled WGS sequence"/>
</dbReference>
<reference evidence="1" key="1">
    <citation type="submission" date="2020-11" db="EMBL/GenBank/DDBJ databases">
        <authorList>
            <consortium name="DOE Joint Genome Institute"/>
            <person name="Ahrendt S."/>
            <person name="Riley R."/>
            <person name="Andreopoulos W."/>
            <person name="Labutti K."/>
            <person name="Pangilinan J."/>
            <person name="Ruiz-Duenas F.J."/>
            <person name="Barrasa J.M."/>
            <person name="Sanchez-Garcia M."/>
            <person name="Camarero S."/>
            <person name="Miyauchi S."/>
            <person name="Serrano A."/>
            <person name="Linde D."/>
            <person name="Babiker R."/>
            <person name="Drula E."/>
            <person name="Ayuso-Fernandez I."/>
            <person name="Pacheco R."/>
            <person name="Padilla G."/>
            <person name="Ferreira P."/>
            <person name="Barriuso J."/>
            <person name="Kellner H."/>
            <person name="Castanera R."/>
            <person name="Alfaro M."/>
            <person name="Ramirez L."/>
            <person name="Pisabarro A.G."/>
            <person name="Kuo A."/>
            <person name="Tritt A."/>
            <person name="Lipzen A."/>
            <person name="He G."/>
            <person name="Yan M."/>
            <person name="Ng V."/>
            <person name="Cullen D."/>
            <person name="Martin F."/>
            <person name="Rosso M.-N."/>
            <person name="Henrissat B."/>
            <person name="Hibbett D."/>
            <person name="Martinez A.T."/>
            <person name="Grigoriev I.V."/>
        </authorList>
    </citation>
    <scope>NUCLEOTIDE SEQUENCE</scope>
    <source>
        <strain evidence="1">CIRM-BRFM 674</strain>
    </source>
</reference>
<organism evidence="1 2">
    <name type="scientific">Pholiota conissans</name>
    <dbReference type="NCBI Taxonomy" id="109636"/>
    <lineage>
        <taxon>Eukaryota</taxon>
        <taxon>Fungi</taxon>
        <taxon>Dikarya</taxon>
        <taxon>Basidiomycota</taxon>
        <taxon>Agaricomycotina</taxon>
        <taxon>Agaricomycetes</taxon>
        <taxon>Agaricomycetidae</taxon>
        <taxon>Agaricales</taxon>
        <taxon>Agaricineae</taxon>
        <taxon>Strophariaceae</taxon>
        <taxon>Pholiota</taxon>
    </lineage>
</organism>
<dbReference type="EMBL" id="MU155699">
    <property type="protein sequence ID" value="KAF9471373.1"/>
    <property type="molecule type" value="Genomic_DNA"/>
</dbReference>
<evidence type="ECO:0000313" key="1">
    <source>
        <dbReference type="EMBL" id="KAF9471373.1"/>
    </source>
</evidence>
<evidence type="ECO:0000313" key="2">
    <source>
        <dbReference type="Proteomes" id="UP000807469"/>
    </source>
</evidence>
<gene>
    <name evidence="1" type="ORF">BDN70DRAFT_909371</name>
</gene>
<dbReference type="OrthoDB" id="3163890at2759"/>
<proteinExistence type="predicted"/>
<dbReference type="AlphaFoldDB" id="A0A9P5YM00"/>
<keyword evidence="2" id="KW-1185">Reference proteome</keyword>
<sequence>MAGILPFVLHPIPIEDAHLCPVRALCEWLHASRISSGYVFRKMTSGDRPSAEETSPMASCQYLSVGKRWPLHRICAWGGWSTDFTNLTIVKYLISWNDDDLEDCEDYFNPSLVPAVKCFKCGRTCKCR</sequence>
<accession>A0A9P5YM00</accession>
<protein>
    <submittedName>
        <fullName evidence="1">Uncharacterized protein</fullName>
    </submittedName>
</protein>
<comment type="caution">
    <text evidence="1">The sequence shown here is derived from an EMBL/GenBank/DDBJ whole genome shotgun (WGS) entry which is preliminary data.</text>
</comment>